<feature type="transmembrane region" description="Helical" evidence="7">
    <location>
        <begin position="12"/>
        <end position="34"/>
    </location>
</feature>
<dbReference type="InterPro" id="IPR036259">
    <property type="entry name" value="MFS_trans_sf"/>
</dbReference>
<keyword evidence="4 7" id="KW-0812">Transmembrane</keyword>
<reference evidence="10" key="1">
    <citation type="journal article" date="2019" name="Int. J. Syst. Evol. Microbiol.">
        <title>The Global Catalogue of Microorganisms (GCM) 10K type strain sequencing project: providing services to taxonomists for standard genome sequencing and annotation.</title>
        <authorList>
            <consortium name="The Broad Institute Genomics Platform"/>
            <consortium name="The Broad Institute Genome Sequencing Center for Infectious Disease"/>
            <person name="Wu L."/>
            <person name="Ma J."/>
        </authorList>
    </citation>
    <scope>NUCLEOTIDE SEQUENCE [LARGE SCALE GENOMIC DNA]</scope>
    <source>
        <strain evidence="10">CGMCC 4.7241</strain>
    </source>
</reference>
<protein>
    <submittedName>
        <fullName evidence="9">MFS transporter</fullName>
    </submittedName>
</protein>
<evidence type="ECO:0000313" key="9">
    <source>
        <dbReference type="EMBL" id="MFC3763351.1"/>
    </source>
</evidence>
<gene>
    <name evidence="9" type="ORF">ACFOUW_21110</name>
</gene>
<dbReference type="InterPro" id="IPR050171">
    <property type="entry name" value="MFS_Transporters"/>
</dbReference>
<evidence type="ECO:0000256" key="7">
    <source>
        <dbReference type="SAM" id="Phobius"/>
    </source>
</evidence>
<dbReference type="InterPro" id="IPR020846">
    <property type="entry name" value="MFS_dom"/>
</dbReference>
<feature type="transmembrane region" description="Helical" evidence="7">
    <location>
        <begin position="278"/>
        <end position="297"/>
    </location>
</feature>
<feature type="transmembrane region" description="Helical" evidence="7">
    <location>
        <begin position="145"/>
        <end position="161"/>
    </location>
</feature>
<evidence type="ECO:0000256" key="2">
    <source>
        <dbReference type="ARBA" id="ARBA00022448"/>
    </source>
</evidence>
<dbReference type="PROSITE" id="PS50850">
    <property type="entry name" value="MFS"/>
    <property type="match status" value="1"/>
</dbReference>
<dbReference type="RefSeq" id="WP_205117715.1">
    <property type="nucleotide sequence ID" value="NZ_JAFBCM010000001.1"/>
</dbReference>
<evidence type="ECO:0000313" key="10">
    <source>
        <dbReference type="Proteomes" id="UP001595699"/>
    </source>
</evidence>
<keyword evidence="6 7" id="KW-0472">Membrane</keyword>
<keyword evidence="2" id="KW-0813">Transport</keyword>
<feature type="transmembrane region" description="Helical" evidence="7">
    <location>
        <begin position="344"/>
        <end position="363"/>
    </location>
</feature>
<evidence type="ECO:0000256" key="3">
    <source>
        <dbReference type="ARBA" id="ARBA00022475"/>
    </source>
</evidence>
<dbReference type="InterPro" id="IPR011701">
    <property type="entry name" value="MFS"/>
</dbReference>
<evidence type="ECO:0000256" key="5">
    <source>
        <dbReference type="ARBA" id="ARBA00022989"/>
    </source>
</evidence>
<feature type="transmembrane region" description="Helical" evidence="7">
    <location>
        <begin position="167"/>
        <end position="185"/>
    </location>
</feature>
<comment type="subcellular location">
    <subcellularLocation>
        <location evidence="1">Cell membrane</location>
        <topology evidence="1">Multi-pass membrane protein</topology>
    </subcellularLocation>
</comment>
<feature type="transmembrane region" description="Helical" evidence="7">
    <location>
        <begin position="248"/>
        <end position="266"/>
    </location>
</feature>
<keyword evidence="5 7" id="KW-1133">Transmembrane helix</keyword>
<feature type="transmembrane region" description="Helical" evidence="7">
    <location>
        <begin position="212"/>
        <end position="228"/>
    </location>
</feature>
<dbReference type="Proteomes" id="UP001595699">
    <property type="component" value="Unassembled WGS sequence"/>
</dbReference>
<proteinExistence type="predicted"/>
<dbReference type="InterPro" id="IPR001958">
    <property type="entry name" value="Tet-R_TetA/multi-R_MdtG-like"/>
</dbReference>
<dbReference type="PRINTS" id="PR01035">
    <property type="entry name" value="TCRTETA"/>
</dbReference>
<comment type="caution">
    <text evidence="9">The sequence shown here is derived from an EMBL/GenBank/DDBJ whole genome shotgun (WGS) entry which is preliminary data.</text>
</comment>
<evidence type="ECO:0000256" key="4">
    <source>
        <dbReference type="ARBA" id="ARBA00022692"/>
    </source>
</evidence>
<dbReference type="Gene3D" id="1.20.1250.20">
    <property type="entry name" value="MFS general substrate transporter like domains"/>
    <property type="match status" value="2"/>
</dbReference>
<dbReference type="EMBL" id="JBHRZH010000018">
    <property type="protein sequence ID" value="MFC3763351.1"/>
    <property type="molecule type" value="Genomic_DNA"/>
</dbReference>
<dbReference type="PANTHER" id="PTHR23517">
    <property type="entry name" value="RESISTANCE PROTEIN MDTM, PUTATIVE-RELATED-RELATED"/>
    <property type="match status" value="1"/>
</dbReference>
<dbReference type="Pfam" id="PF07690">
    <property type="entry name" value="MFS_1"/>
    <property type="match status" value="2"/>
</dbReference>
<dbReference type="PANTHER" id="PTHR23517:SF3">
    <property type="entry name" value="INTEGRAL MEMBRANE TRANSPORT PROTEIN"/>
    <property type="match status" value="1"/>
</dbReference>
<sequence length="397" mass="40804">MSDDQVTLRSVAAPVYLPSLLYGIGQGAIVPIIALSARDLGASIGLASLVVGLVGLGQIVGDIPAGALAARVGERRAMLAATVLAAAALLVCILATTIWMLGIAILATGFAGSVWGLARQAYLTELVPYQLRARALSTLGGAQRIGMFIGPFLGALAAHYWHTDGPYALHLVTAIVAAGVLFVLADPTKRDQQRRATNEAPKGTVQIAKQQFAVLRTLGVGALLIGAIRASRQVVIPLWADQIGLDPAAVSIIFGISAAVDMLMFYPAGKVMDRVGRAWVAVPSMLILGIAHLVLPLTHTPATLAAVAVVMGFGNGIGSGLIMTMGADLSPPEARTEFLGVWRLFSDLGNGAGPLLIAGITGLSALGPAVLVMGVIGLGGAAVLGRWIPRHIPSPKS</sequence>
<feature type="domain" description="Major facilitator superfamily (MFS) profile" evidence="8">
    <location>
        <begin position="11"/>
        <end position="392"/>
    </location>
</feature>
<feature type="transmembrane region" description="Helical" evidence="7">
    <location>
        <begin position="40"/>
        <end position="65"/>
    </location>
</feature>
<feature type="transmembrane region" description="Helical" evidence="7">
    <location>
        <begin position="77"/>
        <end position="99"/>
    </location>
</feature>
<accession>A0ABV7YDN6</accession>
<feature type="transmembrane region" description="Helical" evidence="7">
    <location>
        <begin position="369"/>
        <end position="388"/>
    </location>
</feature>
<dbReference type="SUPFAM" id="SSF103473">
    <property type="entry name" value="MFS general substrate transporter"/>
    <property type="match status" value="1"/>
</dbReference>
<evidence type="ECO:0000256" key="6">
    <source>
        <dbReference type="ARBA" id="ARBA00023136"/>
    </source>
</evidence>
<dbReference type="CDD" id="cd17325">
    <property type="entry name" value="MFS_MdtG_SLC18_like"/>
    <property type="match status" value="1"/>
</dbReference>
<keyword evidence="10" id="KW-1185">Reference proteome</keyword>
<feature type="transmembrane region" description="Helical" evidence="7">
    <location>
        <begin position="303"/>
        <end position="323"/>
    </location>
</feature>
<name>A0ABV7YDN6_9ACTN</name>
<keyword evidence="3" id="KW-1003">Cell membrane</keyword>
<organism evidence="9 10">
    <name type="scientific">Tenggerimyces flavus</name>
    <dbReference type="NCBI Taxonomy" id="1708749"/>
    <lineage>
        <taxon>Bacteria</taxon>
        <taxon>Bacillati</taxon>
        <taxon>Actinomycetota</taxon>
        <taxon>Actinomycetes</taxon>
        <taxon>Propionibacteriales</taxon>
        <taxon>Nocardioidaceae</taxon>
        <taxon>Tenggerimyces</taxon>
    </lineage>
</organism>
<evidence type="ECO:0000259" key="8">
    <source>
        <dbReference type="PROSITE" id="PS50850"/>
    </source>
</evidence>
<evidence type="ECO:0000256" key="1">
    <source>
        <dbReference type="ARBA" id="ARBA00004651"/>
    </source>
</evidence>